<dbReference type="PROSITE" id="PS51766">
    <property type="entry name" value="DOCKERIN"/>
    <property type="match status" value="1"/>
</dbReference>
<evidence type="ECO:0000313" key="2">
    <source>
        <dbReference type="EMBL" id="MWV44771.1"/>
    </source>
</evidence>
<name>A0A7X3IJU7_9BACL</name>
<dbReference type="GO" id="GO:0004553">
    <property type="term" value="F:hydrolase activity, hydrolyzing O-glycosyl compounds"/>
    <property type="evidence" value="ECO:0007669"/>
    <property type="project" value="InterPro"/>
</dbReference>
<comment type="caution">
    <text evidence="2">The sequence shown here is derived from an EMBL/GenBank/DDBJ whole genome shotgun (WGS) entry which is preliminary data.</text>
</comment>
<proteinExistence type="predicted"/>
<gene>
    <name evidence="2" type="ORF">GRF59_14215</name>
</gene>
<dbReference type="AlphaFoldDB" id="A0A7X3IJU7"/>
<dbReference type="InterPro" id="IPR016134">
    <property type="entry name" value="Dockerin_dom"/>
</dbReference>
<protein>
    <recommendedName>
        <fullName evidence="1">Dockerin domain-containing protein</fullName>
    </recommendedName>
</protein>
<keyword evidence="3" id="KW-1185">Reference proteome</keyword>
<sequence>MNQDGKISIGDLAIAAVHYGKGSSSPDWAQAKKADINGDGKVDIADLAAIASKILD</sequence>
<reference evidence="2 3" key="1">
    <citation type="submission" date="2019-12" db="EMBL/GenBank/DDBJ databases">
        <title>Paenibacillus sp. nov., an endophytic bacterium isolated from the stem of Dendrobium.</title>
        <authorList>
            <person name="Zhao R."/>
        </authorList>
    </citation>
    <scope>NUCLEOTIDE SEQUENCE [LARGE SCALE GENOMIC DNA]</scope>
    <source>
        <strain evidence="2 3">HJL G12</strain>
    </source>
</reference>
<accession>A0A7X3IJU7</accession>
<dbReference type="Pfam" id="PF00404">
    <property type="entry name" value="Dockerin_1"/>
    <property type="match status" value="1"/>
</dbReference>
<dbReference type="EMBL" id="WUBI01000002">
    <property type="protein sequence ID" value="MWV44771.1"/>
    <property type="molecule type" value="Genomic_DNA"/>
</dbReference>
<organism evidence="2 3">
    <name type="scientific">Paenibacillus dendrobii</name>
    <dbReference type="NCBI Taxonomy" id="2691084"/>
    <lineage>
        <taxon>Bacteria</taxon>
        <taxon>Bacillati</taxon>
        <taxon>Bacillota</taxon>
        <taxon>Bacilli</taxon>
        <taxon>Bacillales</taxon>
        <taxon>Paenibacillaceae</taxon>
        <taxon>Paenibacillus</taxon>
    </lineage>
</organism>
<dbReference type="Proteomes" id="UP000460318">
    <property type="component" value="Unassembled WGS sequence"/>
</dbReference>
<feature type="domain" description="Dockerin" evidence="1">
    <location>
        <begin position="1"/>
        <end position="56"/>
    </location>
</feature>
<dbReference type="InterPro" id="IPR002105">
    <property type="entry name" value="Dockerin_1_rpt"/>
</dbReference>
<dbReference type="InterPro" id="IPR036439">
    <property type="entry name" value="Dockerin_dom_sf"/>
</dbReference>
<dbReference type="RefSeq" id="WP_160498389.1">
    <property type="nucleotide sequence ID" value="NZ_WUBI01000002.1"/>
</dbReference>
<dbReference type="GO" id="GO:0000272">
    <property type="term" value="P:polysaccharide catabolic process"/>
    <property type="evidence" value="ECO:0007669"/>
    <property type="project" value="InterPro"/>
</dbReference>
<evidence type="ECO:0000259" key="1">
    <source>
        <dbReference type="PROSITE" id="PS51766"/>
    </source>
</evidence>
<dbReference type="PROSITE" id="PS00018">
    <property type="entry name" value="EF_HAND_1"/>
    <property type="match status" value="1"/>
</dbReference>
<evidence type="ECO:0000313" key="3">
    <source>
        <dbReference type="Proteomes" id="UP000460318"/>
    </source>
</evidence>
<dbReference type="InterPro" id="IPR018247">
    <property type="entry name" value="EF_Hand_1_Ca_BS"/>
</dbReference>
<dbReference type="Gene3D" id="1.10.1330.10">
    <property type="entry name" value="Dockerin domain"/>
    <property type="match status" value="1"/>
</dbReference>
<dbReference type="SUPFAM" id="SSF63446">
    <property type="entry name" value="Type I dockerin domain"/>
    <property type="match status" value="1"/>
</dbReference>